<comment type="caution">
    <text evidence="2">The sequence shown here is derived from an EMBL/GenBank/DDBJ whole genome shotgun (WGS) entry which is preliminary data.</text>
</comment>
<feature type="compositionally biased region" description="Basic and acidic residues" evidence="1">
    <location>
        <begin position="118"/>
        <end position="147"/>
    </location>
</feature>
<keyword evidence="3" id="KW-1185">Reference proteome</keyword>
<name>A0A4C1ZIM6_EUMVA</name>
<dbReference type="Proteomes" id="UP000299102">
    <property type="component" value="Unassembled WGS sequence"/>
</dbReference>
<accession>A0A4C1ZIM6</accession>
<proteinExistence type="predicted"/>
<dbReference type="AlphaFoldDB" id="A0A4C1ZIM6"/>
<dbReference type="EMBL" id="BGZK01001797">
    <property type="protein sequence ID" value="GBP86467.1"/>
    <property type="molecule type" value="Genomic_DNA"/>
</dbReference>
<protein>
    <submittedName>
        <fullName evidence="2">Uncharacterized protein</fullName>
    </submittedName>
</protein>
<evidence type="ECO:0000256" key="1">
    <source>
        <dbReference type="SAM" id="MobiDB-lite"/>
    </source>
</evidence>
<gene>
    <name evidence="2" type="ORF">EVAR_52392_1</name>
</gene>
<sequence length="153" mass="16850">MTPLRVPVPGGSDHLLSGSILVRYLKSYVIIMTEQQTVASVSIALLLCHILLSRLSHISNAQTFLGANRDPARNFDLVTALRSNSHRTLDSNLGPTFDFVLGTVLVFAVSPDSGETGKILKLERDEDSDQKRSQDWKSKKSKAETRLGTRLTT</sequence>
<organism evidence="2 3">
    <name type="scientific">Eumeta variegata</name>
    <name type="common">Bagworm moth</name>
    <name type="synonym">Eumeta japonica</name>
    <dbReference type="NCBI Taxonomy" id="151549"/>
    <lineage>
        <taxon>Eukaryota</taxon>
        <taxon>Metazoa</taxon>
        <taxon>Ecdysozoa</taxon>
        <taxon>Arthropoda</taxon>
        <taxon>Hexapoda</taxon>
        <taxon>Insecta</taxon>
        <taxon>Pterygota</taxon>
        <taxon>Neoptera</taxon>
        <taxon>Endopterygota</taxon>
        <taxon>Lepidoptera</taxon>
        <taxon>Glossata</taxon>
        <taxon>Ditrysia</taxon>
        <taxon>Tineoidea</taxon>
        <taxon>Psychidae</taxon>
        <taxon>Oiketicinae</taxon>
        <taxon>Eumeta</taxon>
    </lineage>
</organism>
<feature type="region of interest" description="Disordered" evidence="1">
    <location>
        <begin position="118"/>
        <end position="153"/>
    </location>
</feature>
<evidence type="ECO:0000313" key="3">
    <source>
        <dbReference type="Proteomes" id="UP000299102"/>
    </source>
</evidence>
<reference evidence="2 3" key="1">
    <citation type="journal article" date="2019" name="Commun. Biol.">
        <title>The bagworm genome reveals a unique fibroin gene that provides high tensile strength.</title>
        <authorList>
            <person name="Kono N."/>
            <person name="Nakamura H."/>
            <person name="Ohtoshi R."/>
            <person name="Tomita M."/>
            <person name="Numata K."/>
            <person name="Arakawa K."/>
        </authorList>
    </citation>
    <scope>NUCLEOTIDE SEQUENCE [LARGE SCALE GENOMIC DNA]</scope>
</reference>
<evidence type="ECO:0000313" key="2">
    <source>
        <dbReference type="EMBL" id="GBP86467.1"/>
    </source>
</evidence>